<dbReference type="GO" id="GO:0016787">
    <property type="term" value="F:hydrolase activity"/>
    <property type="evidence" value="ECO:0007669"/>
    <property type="project" value="UniProtKB-KW"/>
</dbReference>
<sequence>MHFRWITLVVWKTYEHLCFFGRRYKEAKSQLENLQPANNPQMPSIAVLGLLALCSTVSAQPVQDSHVPVIDLGYAKYQGAFNGSTNVTSFLGMRFAAAPIGELRWRAPQPPRNEYNKGIQKAISQPPQCAQAMQGAASRNPFRLNTTSSGGGVVKRQAGGPAPTDTPISEDCLFINVQYPGTTIPKEKLPVLVYIHGGGYILGGANLYDGSYLVEQSNQGAVIVVMQYRLGLFGFLAGDEVKKDGALNAGLLDQDYALRWVRNHISQFGGDPERVTLWGKSAGGGSVLQQVIAHDGNTKPQLFRAAITSSPYLPAQYKYNAQIPKELYKQVVDAVNCGNARDTLACLRRADTKPLQDINTKINEAGFFGTFTFVPVVDGKFIVQQPIEAMKQGKVNGERLYAVSNLNEGDMYVDNTTTPLSAGEFAAQLFPFLDDNTMAEIDHIYNPLGDPLQQNSLILGEATFICPNYHLMGAFKTPSYKAEFAVVPAGHLNDIPFCFPSAEILTPVNFNDTSFIDAFAQSFVSFACHLDPNVNMTESIITPQWDAYLPGNVEMVFNKTLDSKPDIHPGASDSGLLERCNFWKSINSITNQ</sequence>
<comment type="caution">
    <text evidence="5">The sequence shown here is derived from an EMBL/GenBank/DDBJ whole genome shotgun (WGS) entry which is preliminary data.</text>
</comment>
<dbReference type="InterPro" id="IPR002018">
    <property type="entry name" value="CarbesteraseB"/>
</dbReference>
<comment type="similarity">
    <text evidence="1 3">Belongs to the type-B carboxylesterase/lipase family.</text>
</comment>
<dbReference type="AlphaFoldDB" id="A0A9P7S5V3"/>
<name>A0A9P7S5V3_9AGAR</name>
<proteinExistence type="inferred from homology"/>
<dbReference type="InterPro" id="IPR019826">
    <property type="entry name" value="Carboxylesterase_B_AS"/>
</dbReference>
<dbReference type="Pfam" id="PF00135">
    <property type="entry name" value="COesterase"/>
    <property type="match status" value="1"/>
</dbReference>
<dbReference type="PANTHER" id="PTHR11559">
    <property type="entry name" value="CARBOXYLESTERASE"/>
    <property type="match status" value="1"/>
</dbReference>
<dbReference type="InterPro" id="IPR029058">
    <property type="entry name" value="AB_hydrolase_fold"/>
</dbReference>
<evidence type="ECO:0000256" key="1">
    <source>
        <dbReference type="ARBA" id="ARBA00005964"/>
    </source>
</evidence>
<feature type="domain" description="Carboxylesterase type B" evidence="4">
    <location>
        <begin position="76"/>
        <end position="563"/>
    </location>
</feature>
<evidence type="ECO:0000313" key="5">
    <source>
        <dbReference type="EMBL" id="KAG7095877.1"/>
    </source>
</evidence>
<reference evidence="5" key="1">
    <citation type="journal article" date="2021" name="Genome Biol. Evol.">
        <title>The assembled and annotated genome of the fairy-ring fungus Marasmius oreades.</title>
        <authorList>
            <person name="Hiltunen M."/>
            <person name="Ament-Velasquez S.L."/>
            <person name="Johannesson H."/>
        </authorList>
    </citation>
    <scope>NUCLEOTIDE SEQUENCE</scope>
    <source>
        <strain evidence="5">03SP1</strain>
    </source>
</reference>
<organism evidence="5 6">
    <name type="scientific">Marasmius oreades</name>
    <name type="common">fairy-ring Marasmius</name>
    <dbReference type="NCBI Taxonomy" id="181124"/>
    <lineage>
        <taxon>Eukaryota</taxon>
        <taxon>Fungi</taxon>
        <taxon>Dikarya</taxon>
        <taxon>Basidiomycota</taxon>
        <taxon>Agaricomycotina</taxon>
        <taxon>Agaricomycetes</taxon>
        <taxon>Agaricomycetidae</taxon>
        <taxon>Agaricales</taxon>
        <taxon>Marasmiineae</taxon>
        <taxon>Marasmiaceae</taxon>
        <taxon>Marasmius</taxon>
    </lineage>
</organism>
<evidence type="ECO:0000259" key="4">
    <source>
        <dbReference type="Pfam" id="PF00135"/>
    </source>
</evidence>
<dbReference type="Gene3D" id="3.40.50.1820">
    <property type="entry name" value="alpha/beta hydrolase"/>
    <property type="match status" value="1"/>
</dbReference>
<keyword evidence="6" id="KW-1185">Reference proteome</keyword>
<protein>
    <recommendedName>
        <fullName evidence="3">Carboxylic ester hydrolase</fullName>
        <ecNumber evidence="3">3.1.1.-</ecNumber>
    </recommendedName>
</protein>
<dbReference type="EMBL" id="CM032183">
    <property type="protein sequence ID" value="KAG7095877.1"/>
    <property type="molecule type" value="Genomic_DNA"/>
</dbReference>
<dbReference type="GeneID" id="66075643"/>
<dbReference type="InterPro" id="IPR050309">
    <property type="entry name" value="Type-B_Carboxylest/Lipase"/>
</dbReference>
<gene>
    <name evidence="5" type="ORF">E1B28_006567</name>
</gene>
<dbReference type="Proteomes" id="UP001049176">
    <property type="component" value="Chromosome 3"/>
</dbReference>
<keyword evidence="2 3" id="KW-0378">Hydrolase</keyword>
<evidence type="ECO:0000313" key="6">
    <source>
        <dbReference type="Proteomes" id="UP001049176"/>
    </source>
</evidence>
<accession>A0A9P7S5V3</accession>
<evidence type="ECO:0000256" key="3">
    <source>
        <dbReference type="RuleBase" id="RU361235"/>
    </source>
</evidence>
<dbReference type="OrthoDB" id="408631at2759"/>
<dbReference type="KEGG" id="more:E1B28_006567"/>
<dbReference type="RefSeq" id="XP_043012347.1">
    <property type="nucleotide sequence ID" value="XM_043151253.1"/>
</dbReference>
<dbReference type="SUPFAM" id="SSF53474">
    <property type="entry name" value="alpha/beta-Hydrolases"/>
    <property type="match status" value="1"/>
</dbReference>
<dbReference type="PROSITE" id="PS00122">
    <property type="entry name" value="CARBOXYLESTERASE_B_1"/>
    <property type="match status" value="1"/>
</dbReference>
<evidence type="ECO:0000256" key="2">
    <source>
        <dbReference type="ARBA" id="ARBA00022801"/>
    </source>
</evidence>
<dbReference type="EC" id="3.1.1.-" evidence="3"/>